<dbReference type="EMBL" id="JAPFFF010000022">
    <property type="protein sequence ID" value="KAK8853579.1"/>
    <property type="molecule type" value="Genomic_DNA"/>
</dbReference>
<organism evidence="1 2">
    <name type="scientific">Tritrichomonas musculus</name>
    <dbReference type="NCBI Taxonomy" id="1915356"/>
    <lineage>
        <taxon>Eukaryota</taxon>
        <taxon>Metamonada</taxon>
        <taxon>Parabasalia</taxon>
        <taxon>Tritrichomonadida</taxon>
        <taxon>Tritrichomonadidae</taxon>
        <taxon>Tritrichomonas</taxon>
    </lineage>
</organism>
<accession>A0ABR2HVD0</accession>
<evidence type="ECO:0000313" key="2">
    <source>
        <dbReference type="Proteomes" id="UP001470230"/>
    </source>
</evidence>
<dbReference type="Proteomes" id="UP001470230">
    <property type="component" value="Unassembled WGS sequence"/>
</dbReference>
<evidence type="ECO:0000313" key="1">
    <source>
        <dbReference type="EMBL" id="KAK8853579.1"/>
    </source>
</evidence>
<keyword evidence="2" id="KW-1185">Reference proteome</keyword>
<sequence length="112" mass="13775">MTHRPTVEPIKDYKYLIWKEDIDDEFVVLHFVRRNSRTWKNVPKKYKNRKWYFRDAISSTVSPSKDIKDMIRTIFNRDSYDIGINDVIVRKDMLDMLYEFIDKYFTRIQLSL</sequence>
<comment type="caution">
    <text evidence="1">The sequence shown here is derived from an EMBL/GenBank/DDBJ whole genome shotgun (WGS) entry which is preliminary data.</text>
</comment>
<proteinExistence type="predicted"/>
<name>A0ABR2HVD0_9EUKA</name>
<gene>
    <name evidence="1" type="ORF">M9Y10_017140</name>
</gene>
<reference evidence="1 2" key="1">
    <citation type="submission" date="2024-04" db="EMBL/GenBank/DDBJ databases">
        <title>Tritrichomonas musculus Genome.</title>
        <authorList>
            <person name="Alves-Ferreira E."/>
            <person name="Grigg M."/>
            <person name="Lorenzi H."/>
            <person name="Galac M."/>
        </authorList>
    </citation>
    <scope>NUCLEOTIDE SEQUENCE [LARGE SCALE GENOMIC DNA]</scope>
    <source>
        <strain evidence="1 2">EAF2021</strain>
    </source>
</reference>
<protein>
    <submittedName>
        <fullName evidence="1">Uncharacterized protein</fullName>
    </submittedName>
</protein>